<keyword evidence="8" id="KW-1185">Reference proteome</keyword>
<dbReference type="RefSeq" id="WP_268873114.1">
    <property type="nucleotide sequence ID" value="NZ_CP020814.1"/>
</dbReference>
<feature type="transmembrane region" description="Helical" evidence="6">
    <location>
        <begin position="152"/>
        <end position="175"/>
    </location>
</feature>
<organism evidence="7 8">
    <name type="scientific">Halalkalibacter krulwichiae</name>
    <dbReference type="NCBI Taxonomy" id="199441"/>
    <lineage>
        <taxon>Bacteria</taxon>
        <taxon>Bacillati</taxon>
        <taxon>Bacillota</taxon>
        <taxon>Bacilli</taxon>
        <taxon>Bacillales</taxon>
        <taxon>Bacillaceae</taxon>
        <taxon>Halalkalibacter</taxon>
    </lineage>
</organism>
<feature type="transmembrane region" description="Helical" evidence="6">
    <location>
        <begin position="312"/>
        <end position="334"/>
    </location>
</feature>
<gene>
    <name evidence="7" type="ORF">BkAM31D_16580</name>
</gene>
<evidence type="ECO:0000256" key="2">
    <source>
        <dbReference type="ARBA" id="ARBA00009773"/>
    </source>
</evidence>
<dbReference type="PANTHER" id="PTHR21716">
    <property type="entry name" value="TRANSMEMBRANE PROTEIN"/>
    <property type="match status" value="1"/>
</dbReference>
<evidence type="ECO:0000256" key="3">
    <source>
        <dbReference type="ARBA" id="ARBA00022692"/>
    </source>
</evidence>
<keyword evidence="5 6" id="KW-0472">Membrane</keyword>
<keyword evidence="4 6" id="KW-1133">Transmembrane helix</keyword>
<proteinExistence type="inferred from homology"/>
<feature type="transmembrane region" description="Helical" evidence="6">
    <location>
        <begin position="57"/>
        <end position="78"/>
    </location>
</feature>
<dbReference type="KEGG" id="bkw:BkAM31D_16580"/>
<evidence type="ECO:0000256" key="6">
    <source>
        <dbReference type="SAM" id="Phobius"/>
    </source>
</evidence>
<dbReference type="AlphaFoldDB" id="A0A1X9MD42"/>
<dbReference type="InterPro" id="IPR002549">
    <property type="entry name" value="AI-2E-like"/>
</dbReference>
<protein>
    <submittedName>
        <fullName evidence="7">Pheromone autoinducer 2 transporter</fullName>
    </submittedName>
</protein>
<feature type="transmembrane region" description="Helical" evidence="6">
    <location>
        <begin position="205"/>
        <end position="233"/>
    </location>
</feature>
<evidence type="ECO:0000313" key="8">
    <source>
        <dbReference type="Proteomes" id="UP000193006"/>
    </source>
</evidence>
<dbReference type="InterPro" id="IPR014227">
    <property type="entry name" value="YtvI-like"/>
</dbReference>
<evidence type="ECO:0000256" key="1">
    <source>
        <dbReference type="ARBA" id="ARBA00004141"/>
    </source>
</evidence>
<comment type="subcellular location">
    <subcellularLocation>
        <location evidence="1">Membrane</location>
        <topology evidence="1">Multi-pass membrane protein</topology>
    </subcellularLocation>
</comment>
<evidence type="ECO:0000256" key="5">
    <source>
        <dbReference type="ARBA" id="ARBA00023136"/>
    </source>
</evidence>
<name>A0A1X9MD42_9BACI</name>
<dbReference type="EMBL" id="CP020814">
    <property type="protein sequence ID" value="ARK31338.1"/>
    <property type="molecule type" value="Genomic_DNA"/>
</dbReference>
<evidence type="ECO:0000256" key="4">
    <source>
        <dbReference type="ARBA" id="ARBA00022989"/>
    </source>
</evidence>
<feature type="transmembrane region" description="Helical" evidence="6">
    <location>
        <begin position="274"/>
        <end position="292"/>
    </location>
</feature>
<dbReference type="PANTHER" id="PTHR21716:SF68">
    <property type="entry name" value="TRANSPORT PROTEIN YTVI-RELATED"/>
    <property type="match status" value="1"/>
</dbReference>
<evidence type="ECO:0000313" key="7">
    <source>
        <dbReference type="EMBL" id="ARK31338.1"/>
    </source>
</evidence>
<accession>A0A1X9MD42</accession>
<keyword evidence="3 6" id="KW-0812">Transmembrane</keyword>
<sequence length="349" mass="39402">MKEWLIKNKFLLVLVICSIIGYFILPLALPLVFAWLTAIILSPIVRLLENRRVKHSVAVVIIFTSFLASISLIGVLVITKMITHINDFVQNAPTYLNQVTNAWILIQYDFERKFEDLPPDFVNEINFHVINTLETTRIHLSNIDFIGGISNFIVGIPSYLVSLLVYLIALFLFLLDLPKLKRKFFAFLTDDTANKLSYMLSRLRFVFIGFFKAQFIVSIPIFIVSYIGLLFIYPDIALIMALVIWFIDLVPLIGSIIVLGPWALYQFIIGDTDLAIRLTILAVVLLVIRRTVEPKIMGTQIGLSPLATLIALYLGLVLFGAIGLILGPLLVIAFKSAKEAGIIKWKFTI</sequence>
<feature type="transmembrane region" description="Helical" evidence="6">
    <location>
        <begin position="239"/>
        <end position="262"/>
    </location>
</feature>
<dbReference type="Pfam" id="PF01594">
    <property type="entry name" value="AI-2E_transport"/>
    <property type="match status" value="1"/>
</dbReference>
<feature type="transmembrane region" description="Helical" evidence="6">
    <location>
        <begin position="12"/>
        <end position="45"/>
    </location>
</feature>
<dbReference type="GO" id="GO:0055085">
    <property type="term" value="P:transmembrane transport"/>
    <property type="evidence" value="ECO:0007669"/>
    <property type="project" value="TreeGrafter"/>
</dbReference>
<dbReference type="GO" id="GO:0016020">
    <property type="term" value="C:membrane"/>
    <property type="evidence" value="ECO:0007669"/>
    <property type="project" value="UniProtKB-SubCell"/>
</dbReference>
<comment type="similarity">
    <text evidence="2">Belongs to the autoinducer-2 exporter (AI-2E) (TC 2.A.86) family.</text>
</comment>
<reference evidence="7 8" key="1">
    <citation type="submission" date="2017-04" db="EMBL/GenBank/DDBJ databases">
        <title>Bacillus krulwichiae AM31D Genome sequencing and assembly.</title>
        <authorList>
            <person name="Krulwich T.A."/>
            <person name="Anastor L."/>
            <person name="Ehrlich R."/>
            <person name="Ehrlich G.D."/>
            <person name="Janto B."/>
        </authorList>
    </citation>
    <scope>NUCLEOTIDE SEQUENCE [LARGE SCALE GENOMIC DNA]</scope>
    <source>
        <strain evidence="7 8">AM31D</strain>
    </source>
</reference>
<dbReference type="NCBIfam" id="TIGR02872">
    <property type="entry name" value="spore_ytvI"/>
    <property type="match status" value="1"/>
</dbReference>
<dbReference type="Proteomes" id="UP000193006">
    <property type="component" value="Chromosome"/>
</dbReference>